<dbReference type="CDD" id="cd19757">
    <property type="entry name" value="Bbox1"/>
    <property type="match status" value="1"/>
</dbReference>
<dbReference type="OrthoDB" id="6133371at2759"/>
<comment type="caution">
    <text evidence="5">The sequence shown here is derived from an EMBL/GenBank/DDBJ whole genome shotgun (WGS) entry which is preliminary data.</text>
</comment>
<keyword evidence="4" id="KW-0862">Zinc</keyword>
<dbReference type="SMART" id="SM00336">
    <property type="entry name" value="BBOX"/>
    <property type="match status" value="2"/>
</dbReference>
<keyword evidence="2" id="KW-0479">Metal-binding</keyword>
<dbReference type="Gene3D" id="2.120.10.30">
    <property type="entry name" value="TolB, C-terminal domain"/>
    <property type="match status" value="1"/>
</dbReference>
<sequence>MATASKASDDDNYKEVLTCPVCLELLSDPRVTPCMHTICLKCLDSWIVRQRHEKPGGTSCPCPVCTEPFDVPAKGATAFKGNYIINDMLTAVRKKLDKKIETKNCEICSTEDEPVVAKLKCVDCDQMMCDGCGNLHQKLNSTKHHTTLQLSGDSDKDMSLLPKRVKFCAEHGEEPLKFYCKSCEKVVCRDCCVTTHSGHKFEDLSSKVKAGLKSINSMIELSRKRAELIEAVVDETRIKREDMKNVIVDVRAELEASRLAKHTIIDAHYDDEVAKLDKMYESNEKKVDAHVNSLEIEKDIASNEQQVCSQQLYLAPAAVVEMQDVLNQKIQQWSITLDFQFKDDVAVAFKEGKDPMELGKITVDEKDDQADEHQVACPTEANNKSIKKDVEIEQNDFPFKGVTSIAFLNNGDLVTAEGIDGVKIRDPNNFQEKAQIAIHSSPEIAITPDGEILTKDDFTKKMLLFDKNGKLVGALKHIGNPEKFTVSKNGEFVVSHETKLSKYSRNFDNGTPLFTWGSWENMDSLACDSKNNIVIRLSDYIRIISMDGETLCTFCIGDGYRLDSFDNILTFSNGYQKCGKYETKCVTTVSVYSSKGKLMQQLVEEDSSPIDGYPTTAAVDKNGHLIILVKDDSKYRCVKIKYLK</sequence>
<protein>
    <submittedName>
        <fullName evidence="5">Uncharacterized protein</fullName>
    </submittedName>
</protein>
<organism evidence="5 6">
    <name type="scientific">Owenia fusiformis</name>
    <name type="common">Polychaete worm</name>
    <dbReference type="NCBI Taxonomy" id="6347"/>
    <lineage>
        <taxon>Eukaryota</taxon>
        <taxon>Metazoa</taxon>
        <taxon>Spiralia</taxon>
        <taxon>Lophotrochozoa</taxon>
        <taxon>Annelida</taxon>
        <taxon>Polychaeta</taxon>
        <taxon>Sedentaria</taxon>
        <taxon>Canalipalpata</taxon>
        <taxon>Sabellida</taxon>
        <taxon>Oweniida</taxon>
        <taxon>Oweniidae</taxon>
        <taxon>Owenia</taxon>
    </lineage>
</organism>
<evidence type="ECO:0000313" key="5">
    <source>
        <dbReference type="EMBL" id="CAH1786395.1"/>
    </source>
</evidence>
<dbReference type="Gene3D" id="3.30.40.10">
    <property type="entry name" value="Zinc/RING finger domain, C3HC4 (zinc finger)"/>
    <property type="match status" value="1"/>
</dbReference>
<name>A0A8J1XU82_OWEFU</name>
<reference evidence="5" key="1">
    <citation type="submission" date="2022-03" db="EMBL/GenBank/DDBJ databases">
        <authorList>
            <person name="Martin C."/>
        </authorList>
    </citation>
    <scope>NUCLEOTIDE SEQUENCE</scope>
</reference>
<dbReference type="SUPFAM" id="SSF57845">
    <property type="entry name" value="B-box zinc-binding domain"/>
    <property type="match status" value="1"/>
</dbReference>
<dbReference type="EMBL" id="CAIIXF020000006">
    <property type="protein sequence ID" value="CAH1786395.1"/>
    <property type="molecule type" value="Genomic_DNA"/>
</dbReference>
<evidence type="ECO:0000256" key="1">
    <source>
        <dbReference type="ARBA" id="ARBA00022553"/>
    </source>
</evidence>
<dbReference type="InterPro" id="IPR000315">
    <property type="entry name" value="Znf_B-box"/>
</dbReference>
<dbReference type="SUPFAM" id="SSF63829">
    <property type="entry name" value="Calcium-dependent phosphotriesterase"/>
    <property type="match status" value="1"/>
</dbReference>
<dbReference type="PANTHER" id="PTHR25462:SF296">
    <property type="entry name" value="MEIOTIC P26, ISOFORM F"/>
    <property type="match status" value="1"/>
</dbReference>
<accession>A0A8J1XU82</accession>
<evidence type="ECO:0000256" key="4">
    <source>
        <dbReference type="ARBA" id="ARBA00022833"/>
    </source>
</evidence>
<dbReference type="CDD" id="cd19756">
    <property type="entry name" value="Bbox2"/>
    <property type="match status" value="1"/>
</dbReference>
<evidence type="ECO:0000256" key="3">
    <source>
        <dbReference type="ARBA" id="ARBA00022771"/>
    </source>
</evidence>
<dbReference type="GO" id="GO:0008270">
    <property type="term" value="F:zinc ion binding"/>
    <property type="evidence" value="ECO:0007669"/>
    <property type="project" value="UniProtKB-KW"/>
</dbReference>
<dbReference type="PROSITE" id="PS00518">
    <property type="entry name" value="ZF_RING_1"/>
    <property type="match status" value="1"/>
</dbReference>
<dbReference type="InterPro" id="IPR013083">
    <property type="entry name" value="Znf_RING/FYVE/PHD"/>
</dbReference>
<dbReference type="Proteomes" id="UP000749559">
    <property type="component" value="Unassembled WGS sequence"/>
</dbReference>
<dbReference type="InterPro" id="IPR017907">
    <property type="entry name" value="Znf_RING_CS"/>
</dbReference>
<dbReference type="PROSITE" id="PS50089">
    <property type="entry name" value="ZF_RING_2"/>
    <property type="match status" value="1"/>
</dbReference>
<dbReference type="InterPro" id="IPR047153">
    <property type="entry name" value="TRIM45/56/19-like"/>
</dbReference>
<keyword evidence="3" id="KW-0863">Zinc-finger</keyword>
<dbReference type="InterPro" id="IPR001841">
    <property type="entry name" value="Znf_RING"/>
</dbReference>
<dbReference type="InterPro" id="IPR027370">
    <property type="entry name" value="Znf-RING_euk"/>
</dbReference>
<dbReference type="PANTHER" id="PTHR25462">
    <property type="entry name" value="BONUS, ISOFORM C-RELATED"/>
    <property type="match status" value="1"/>
</dbReference>
<gene>
    <name evidence="5" type="ORF">OFUS_LOCUS12303</name>
</gene>
<evidence type="ECO:0000256" key="2">
    <source>
        <dbReference type="ARBA" id="ARBA00022723"/>
    </source>
</evidence>
<dbReference type="AlphaFoldDB" id="A0A8J1XU82"/>
<evidence type="ECO:0000313" key="6">
    <source>
        <dbReference type="Proteomes" id="UP000749559"/>
    </source>
</evidence>
<keyword evidence="6" id="KW-1185">Reference proteome</keyword>
<proteinExistence type="predicted"/>
<dbReference type="InterPro" id="IPR011042">
    <property type="entry name" value="6-blade_b-propeller_TolB-like"/>
</dbReference>
<dbReference type="PROSITE" id="PS50119">
    <property type="entry name" value="ZF_BBOX"/>
    <property type="match status" value="2"/>
</dbReference>
<dbReference type="Gene3D" id="3.30.160.60">
    <property type="entry name" value="Classic Zinc Finger"/>
    <property type="match status" value="1"/>
</dbReference>
<dbReference type="Pfam" id="PF00643">
    <property type="entry name" value="zf-B_box"/>
    <property type="match status" value="1"/>
</dbReference>
<dbReference type="SUPFAM" id="SSF57850">
    <property type="entry name" value="RING/U-box"/>
    <property type="match status" value="1"/>
</dbReference>
<dbReference type="Pfam" id="PF13445">
    <property type="entry name" value="zf-RING_UBOX"/>
    <property type="match status" value="1"/>
</dbReference>
<dbReference type="SMART" id="SM00184">
    <property type="entry name" value="RING"/>
    <property type="match status" value="1"/>
</dbReference>
<keyword evidence="1" id="KW-0597">Phosphoprotein</keyword>